<organism evidence="2 3">
    <name type="scientific">Pyxidicoccus fallax</name>
    <dbReference type="NCBI Taxonomy" id="394095"/>
    <lineage>
        <taxon>Bacteria</taxon>
        <taxon>Pseudomonadati</taxon>
        <taxon>Myxococcota</taxon>
        <taxon>Myxococcia</taxon>
        <taxon>Myxococcales</taxon>
        <taxon>Cystobacterineae</taxon>
        <taxon>Myxococcaceae</taxon>
        <taxon>Pyxidicoccus</taxon>
    </lineage>
</organism>
<feature type="compositionally biased region" description="Gly residues" evidence="1">
    <location>
        <begin position="59"/>
        <end position="70"/>
    </location>
</feature>
<evidence type="ECO:0000313" key="2">
    <source>
        <dbReference type="EMBL" id="NMO14542.1"/>
    </source>
</evidence>
<comment type="caution">
    <text evidence="2">The sequence shown here is derived from an EMBL/GenBank/DDBJ whole genome shotgun (WGS) entry which is preliminary data.</text>
</comment>
<dbReference type="EMBL" id="JABBJJ010000020">
    <property type="protein sequence ID" value="NMO14542.1"/>
    <property type="molecule type" value="Genomic_DNA"/>
</dbReference>
<evidence type="ECO:0000313" key="3">
    <source>
        <dbReference type="Proteomes" id="UP000518300"/>
    </source>
</evidence>
<sequence>MTGDRGPEGNHVGGKEAAMSKKDVLHIPPEAYPTPDRDAGPENDDGAPHEVTPIINPDGGPGHTPGGGTGTRIIEPVTTGTERYPGVSVT</sequence>
<dbReference type="Proteomes" id="UP000518300">
    <property type="component" value="Unassembled WGS sequence"/>
</dbReference>
<accession>A0A848L8G9</accession>
<keyword evidence="3" id="KW-1185">Reference proteome</keyword>
<name>A0A848L8G9_9BACT</name>
<feature type="region of interest" description="Disordered" evidence="1">
    <location>
        <begin position="1"/>
        <end position="90"/>
    </location>
</feature>
<evidence type="ECO:0000256" key="1">
    <source>
        <dbReference type="SAM" id="MobiDB-lite"/>
    </source>
</evidence>
<dbReference type="AlphaFoldDB" id="A0A848L8G9"/>
<gene>
    <name evidence="2" type="ORF">HG543_06665</name>
</gene>
<protein>
    <submittedName>
        <fullName evidence="2">Uncharacterized protein</fullName>
    </submittedName>
</protein>
<proteinExistence type="predicted"/>
<reference evidence="2 3" key="1">
    <citation type="submission" date="2020-04" db="EMBL/GenBank/DDBJ databases">
        <title>Draft genome of Pyxidicoccus fallax type strain.</title>
        <authorList>
            <person name="Whitworth D.E."/>
        </authorList>
    </citation>
    <scope>NUCLEOTIDE SEQUENCE [LARGE SCALE GENOMIC DNA]</scope>
    <source>
        <strain evidence="2 3">DSM 14698</strain>
    </source>
</reference>